<dbReference type="EMBL" id="BTGC01000008">
    <property type="protein sequence ID" value="GMM52594.1"/>
    <property type="molecule type" value="Genomic_DNA"/>
</dbReference>
<dbReference type="InterPro" id="IPR006553">
    <property type="entry name" value="Leu-rich_rpt_Cys-con_subtyp"/>
</dbReference>
<feature type="compositionally biased region" description="Acidic residues" evidence="1">
    <location>
        <begin position="47"/>
        <end position="56"/>
    </location>
</feature>
<protein>
    <submittedName>
        <fullName evidence="3">UV-damaged DNA-binding protein</fullName>
    </submittedName>
</protein>
<feature type="region of interest" description="Disordered" evidence="1">
    <location>
        <begin position="22"/>
        <end position="59"/>
    </location>
</feature>
<reference evidence="3 4" key="1">
    <citation type="journal article" date="2023" name="Elife">
        <title>Identification of key yeast species and microbe-microbe interactions impacting larval growth of Drosophila in the wild.</title>
        <authorList>
            <person name="Mure A."/>
            <person name="Sugiura Y."/>
            <person name="Maeda R."/>
            <person name="Honda K."/>
            <person name="Sakurai N."/>
            <person name="Takahashi Y."/>
            <person name="Watada M."/>
            <person name="Katoh T."/>
            <person name="Gotoh A."/>
            <person name="Gotoh Y."/>
            <person name="Taniguchi I."/>
            <person name="Nakamura K."/>
            <person name="Hayashi T."/>
            <person name="Katayama T."/>
            <person name="Uemura T."/>
            <person name="Hattori Y."/>
        </authorList>
    </citation>
    <scope>NUCLEOTIDE SEQUENCE [LARGE SCALE GENOMIC DNA]</scope>
    <source>
        <strain evidence="3 4">SB-73</strain>
    </source>
</reference>
<dbReference type="Proteomes" id="UP001362899">
    <property type="component" value="Unassembled WGS sequence"/>
</dbReference>
<dbReference type="GO" id="GO:0031146">
    <property type="term" value="P:SCF-dependent proteasomal ubiquitin-dependent protein catabolic process"/>
    <property type="evidence" value="ECO:0007669"/>
    <property type="project" value="TreeGrafter"/>
</dbReference>
<accession>A0AAV5RPY4</accession>
<dbReference type="AlphaFoldDB" id="A0AAV5RPY4"/>
<dbReference type="InterPro" id="IPR032675">
    <property type="entry name" value="LRR_dom_sf"/>
</dbReference>
<evidence type="ECO:0000313" key="3">
    <source>
        <dbReference type="EMBL" id="GMM52594.1"/>
    </source>
</evidence>
<evidence type="ECO:0000259" key="2">
    <source>
        <dbReference type="Pfam" id="PF23550"/>
    </source>
</evidence>
<dbReference type="PANTHER" id="PTHR13318">
    <property type="entry name" value="PARTNER OF PAIRED, ISOFORM B-RELATED"/>
    <property type="match status" value="1"/>
</dbReference>
<evidence type="ECO:0000313" key="4">
    <source>
        <dbReference type="Proteomes" id="UP001362899"/>
    </source>
</evidence>
<dbReference type="SMART" id="SM00367">
    <property type="entry name" value="LRR_CC"/>
    <property type="match status" value="4"/>
</dbReference>
<dbReference type="GO" id="GO:0003677">
    <property type="term" value="F:DNA binding"/>
    <property type="evidence" value="ECO:0007669"/>
    <property type="project" value="UniProtKB-KW"/>
</dbReference>
<keyword evidence="3" id="KW-0238">DNA-binding</keyword>
<name>A0AAV5RPY4_STABA</name>
<dbReference type="Pfam" id="PF23550">
    <property type="entry name" value="zf_Tbcl_Rhp7"/>
    <property type="match status" value="1"/>
</dbReference>
<proteinExistence type="predicted"/>
<keyword evidence="4" id="KW-1185">Reference proteome</keyword>
<dbReference type="SUPFAM" id="SSF52047">
    <property type="entry name" value="RNI-like"/>
    <property type="match status" value="1"/>
</dbReference>
<feature type="domain" description="DNA repair protein rhp7 treble clef" evidence="2">
    <location>
        <begin position="95"/>
        <end position="130"/>
    </location>
</feature>
<evidence type="ECO:0000256" key="1">
    <source>
        <dbReference type="SAM" id="MobiDB-lite"/>
    </source>
</evidence>
<comment type="caution">
    <text evidence="3">The sequence shown here is derived from an EMBL/GenBank/DDBJ whole genome shotgun (WGS) entry which is preliminary data.</text>
</comment>
<organism evidence="3 4">
    <name type="scientific">Starmerella bacillaris</name>
    <name type="common">Yeast</name>
    <name type="synonym">Candida zemplinina</name>
    <dbReference type="NCBI Taxonomy" id="1247836"/>
    <lineage>
        <taxon>Eukaryota</taxon>
        <taxon>Fungi</taxon>
        <taxon>Dikarya</taxon>
        <taxon>Ascomycota</taxon>
        <taxon>Saccharomycotina</taxon>
        <taxon>Dipodascomycetes</taxon>
        <taxon>Dipodascales</taxon>
        <taxon>Trichomonascaceae</taxon>
        <taxon>Starmerella</taxon>
    </lineage>
</organism>
<dbReference type="Gene3D" id="3.80.10.10">
    <property type="entry name" value="Ribonuclease Inhibitor"/>
    <property type="match status" value="1"/>
</dbReference>
<gene>
    <name evidence="3" type="ORF">DASB73_035570</name>
</gene>
<dbReference type="GO" id="GO:0019005">
    <property type="term" value="C:SCF ubiquitin ligase complex"/>
    <property type="evidence" value="ECO:0007669"/>
    <property type="project" value="TreeGrafter"/>
</dbReference>
<sequence length="537" mass="59763">MSGVRGPNSALTEFLRSQGINANEIRVRHEQRQRKNAAEKESGSNNTDEDKDEKEEGNEQYKKLDIDAIADPEVAKVAKNAALKRLDEIDDGSAICAGCYNKFTVTVYSKPAPDLENAFLCRFCSAESGKLKKLQSKPKDLGAKKKRKKLAADILELRFMTSPSLQDICIKVIADNIDSIEELGGITTDSFNKISRILSKNRRLLPTTMQMFLRKDVEVLEFWDCSTFAIENYNLIPAMCPNLTKLTLGMCGQMDDDNMHRIAELKSLRELYLDGPFLIRKSAWLDFIDLKGPHLTSLFVKSVYRIDSEVLALLAETCVNLEVLSLERLCQLTDPSPFCLLGNLKNLKHLELIELEHEAWSDHAIGEILNSIGGNLHTLVIKADTGTLTDKTVEYIKLNCKSLRRLELVNMLDITDRSVEDLFTYWSENNVPGLKQLSLDKCVNVGTNALKCALTHSGASLENLNINSLMHVSPDTIDQLAELPALSTLDMSFIGAVNPVNVYKLSTSNSLKQVYAFGNIRLSGMPLPTGVTIVGTM</sequence>
<dbReference type="InterPro" id="IPR056451">
    <property type="entry name" value="Znf_Tbcl_Rhp7"/>
</dbReference>